<reference evidence="1 2" key="1">
    <citation type="submission" date="2016-10" db="EMBL/GenBank/DDBJ databases">
        <authorList>
            <person name="de Groot N.N."/>
        </authorList>
    </citation>
    <scope>NUCLEOTIDE SEQUENCE [LARGE SCALE GENOMIC DNA]</scope>
    <source>
        <strain evidence="1 2">LMG 27731</strain>
    </source>
</reference>
<dbReference type="Pfam" id="PF01527">
    <property type="entry name" value="HTH_Tnp_1"/>
    <property type="match status" value="1"/>
</dbReference>
<dbReference type="Proteomes" id="UP000198844">
    <property type="component" value="Unassembled WGS sequence"/>
</dbReference>
<sequence>MTYPRQFDTHTLKVLGVSYPLKIGGHANTIEEEAPLGRRRRRRYSVEFKARVVATCQGPRVSLAAIALYHKLNANLLRRQVEQTEVNERVLVARGDVSVPSPASPAFFQLRWRRGTYAGLRSASKYAALTSR</sequence>
<proteinExistence type="predicted"/>
<dbReference type="GO" id="GO:0043565">
    <property type="term" value="F:sequence-specific DNA binding"/>
    <property type="evidence" value="ECO:0007669"/>
    <property type="project" value="InterPro"/>
</dbReference>
<dbReference type="OrthoDB" id="9800877at2"/>
<dbReference type="RefSeq" id="WP_093636376.1">
    <property type="nucleotide sequence ID" value="NZ_FPBH01000012.1"/>
</dbReference>
<name>A0A1I7DY37_9BURK</name>
<evidence type="ECO:0000313" key="1">
    <source>
        <dbReference type="EMBL" id="SFU16581.1"/>
    </source>
</evidence>
<dbReference type="GO" id="GO:0004803">
    <property type="term" value="F:transposase activity"/>
    <property type="evidence" value="ECO:0007669"/>
    <property type="project" value="InterPro"/>
</dbReference>
<protein>
    <submittedName>
        <fullName evidence="1">Transposase</fullName>
    </submittedName>
</protein>
<dbReference type="AlphaFoldDB" id="A0A1I7DY37"/>
<dbReference type="GO" id="GO:0006313">
    <property type="term" value="P:DNA transposition"/>
    <property type="evidence" value="ECO:0007669"/>
    <property type="project" value="InterPro"/>
</dbReference>
<evidence type="ECO:0000313" key="2">
    <source>
        <dbReference type="Proteomes" id="UP000198844"/>
    </source>
</evidence>
<dbReference type="SUPFAM" id="SSF48295">
    <property type="entry name" value="TrpR-like"/>
    <property type="match status" value="1"/>
</dbReference>
<dbReference type="EMBL" id="FPBH01000012">
    <property type="protein sequence ID" value="SFU16581.1"/>
    <property type="molecule type" value="Genomic_DNA"/>
</dbReference>
<gene>
    <name evidence="1" type="ORF">SAMN05192563_1012110</name>
</gene>
<organism evidence="1 2">
    <name type="scientific">Paraburkholderia aspalathi</name>
    <dbReference type="NCBI Taxonomy" id="1324617"/>
    <lineage>
        <taxon>Bacteria</taxon>
        <taxon>Pseudomonadati</taxon>
        <taxon>Pseudomonadota</taxon>
        <taxon>Betaproteobacteria</taxon>
        <taxon>Burkholderiales</taxon>
        <taxon>Burkholderiaceae</taxon>
        <taxon>Paraburkholderia</taxon>
    </lineage>
</organism>
<dbReference type="InterPro" id="IPR002514">
    <property type="entry name" value="Transposase_8"/>
</dbReference>
<accession>A0A1I7DY37</accession>
<dbReference type="InterPro" id="IPR010921">
    <property type="entry name" value="Trp_repressor/repl_initiator"/>
</dbReference>